<dbReference type="Gene3D" id="3.30.70.270">
    <property type="match status" value="1"/>
</dbReference>
<keyword evidence="4" id="KW-0548">Nucleotidyltransferase</keyword>
<evidence type="ECO:0000256" key="1">
    <source>
        <dbReference type="ARBA" id="ARBA00012528"/>
    </source>
</evidence>
<dbReference type="PANTHER" id="PTHR45138">
    <property type="entry name" value="REGULATORY COMPONENTS OF SENSORY TRANSDUCTION SYSTEM"/>
    <property type="match status" value="1"/>
</dbReference>
<evidence type="ECO:0000256" key="2">
    <source>
        <dbReference type="ARBA" id="ARBA00034247"/>
    </source>
</evidence>
<dbReference type="InterPro" id="IPR000160">
    <property type="entry name" value="GGDEF_dom"/>
</dbReference>
<organism evidence="4 5">
    <name type="scientific">Gilvimarinus gilvus</name>
    <dbReference type="NCBI Taxonomy" id="3058038"/>
    <lineage>
        <taxon>Bacteria</taxon>
        <taxon>Pseudomonadati</taxon>
        <taxon>Pseudomonadota</taxon>
        <taxon>Gammaproteobacteria</taxon>
        <taxon>Cellvibrionales</taxon>
        <taxon>Cellvibrionaceae</taxon>
        <taxon>Gilvimarinus</taxon>
    </lineage>
</organism>
<proteinExistence type="predicted"/>
<feature type="domain" description="GGDEF" evidence="3">
    <location>
        <begin position="169"/>
        <end position="302"/>
    </location>
</feature>
<keyword evidence="4" id="KW-0808">Transferase</keyword>
<dbReference type="GO" id="GO:0052621">
    <property type="term" value="F:diguanylate cyclase activity"/>
    <property type="evidence" value="ECO:0007669"/>
    <property type="project" value="UniProtKB-EC"/>
</dbReference>
<dbReference type="SMART" id="SM00267">
    <property type="entry name" value="GGDEF"/>
    <property type="match status" value="1"/>
</dbReference>
<dbReference type="InterPro" id="IPR050469">
    <property type="entry name" value="Diguanylate_Cyclase"/>
</dbReference>
<dbReference type="EMBL" id="JAXAFO010000014">
    <property type="protein sequence ID" value="MDX6849680.1"/>
    <property type="molecule type" value="Genomic_DNA"/>
</dbReference>
<dbReference type="CDD" id="cd01949">
    <property type="entry name" value="GGDEF"/>
    <property type="match status" value="1"/>
</dbReference>
<dbReference type="SUPFAM" id="SSF55073">
    <property type="entry name" value="Nucleotide cyclase"/>
    <property type="match status" value="1"/>
</dbReference>
<name>A0ABU4RY02_9GAMM</name>
<dbReference type="Proteomes" id="UP001273505">
    <property type="component" value="Unassembled WGS sequence"/>
</dbReference>
<sequence>MPDLSTGIGSEALASELMSDQLANSALLEVRTRLAHALQISLDAQELLSVFYKHSQQLVSYQGLTYESSELDKVVRIGQRSLHRCHYTLSLPDSDLGEITFYRKSRFTESQQLILETLLASLAFPLNNAKKYQQAMKMALIDPLTKVGNRSALSAALEREHQLLQRNGKAFALIMLDIDHFKGINDEYGHSRGDEVLIQVAATVEDVSRGTDMTFRYGGEEFALLLSATGAAGGLITAERLRRAVEKLHIRVADKTIQPTISLGVSSCVDAREELNLVLERADRALYDAKRQGRNRSCCEPAQIYLDNTAKV</sequence>
<keyword evidence="5" id="KW-1185">Reference proteome</keyword>
<dbReference type="InterPro" id="IPR029787">
    <property type="entry name" value="Nucleotide_cyclase"/>
</dbReference>
<dbReference type="NCBIfam" id="TIGR00254">
    <property type="entry name" value="GGDEF"/>
    <property type="match status" value="1"/>
</dbReference>
<dbReference type="PROSITE" id="PS50887">
    <property type="entry name" value="GGDEF"/>
    <property type="match status" value="1"/>
</dbReference>
<evidence type="ECO:0000259" key="3">
    <source>
        <dbReference type="PROSITE" id="PS50887"/>
    </source>
</evidence>
<dbReference type="RefSeq" id="WP_302722605.1">
    <property type="nucleotide sequence ID" value="NZ_JAULRU010000569.1"/>
</dbReference>
<evidence type="ECO:0000313" key="4">
    <source>
        <dbReference type="EMBL" id="MDX6849680.1"/>
    </source>
</evidence>
<accession>A0ABU4RY02</accession>
<dbReference type="PANTHER" id="PTHR45138:SF9">
    <property type="entry name" value="DIGUANYLATE CYCLASE DGCM-RELATED"/>
    <property type="match status" value="1"/>
</dbReference>
<dbReference type="Pfam" id="PF00990">
    <property type="entry name" value="GGDEF"/>
    <property type="match status" value="1"/>
</dbReference>
<dbReference type="InterPro" id="IPR043128">
    <property type="entry name" value="Rev_trsase/Diguanyl_cyclase"/>
</dbReference>
<protein>
    <recommendedName>
        <fullName evidence="1">diguanylate cyclase</fullName>
        <ecNumber evidence="1">2.7.7.65</ecNumber>
    </recommendedName>
</protein>
<comment type="catalytic activity">
    <reaction evidence="2">
        <text>2 GTP = 3',3'-c-di-GMP + 2 diphosphate</text>
        <dbReference type="Rhea" id="RHEA:24898"/>
        <dbReference type="ChEBI" id="CHEBI:33019"/>
        <dbReference type="ChEBI" id="CHEBI:37565"/>
        <dbReference type="ChEBI" id="CHEBI:58805"/>
        <dbReference type="EC" id="2.7.7.65"/>
    </reaction>
</comment>
<dbReference type="EC" id="2.7.7.65" evidence="1"/>
<gene>
    <name evidence="4" type="ORF">SCD92_09930</name>
</gene>
<reference evidence="4 5" key="1">
    <citation type="submission" date="2023-11" db="EMBL/GenBank/DDBJ databases">
        <title>Gilvimarinus fulvus sp. nov., isolated from the surface of Kelp.</title>
        <authorList>
            <person name="Sun Y.Y."/>
            <person name="Gong Y."/>
            <person name="Du Z.J."/>
        </authorList>
    </citation>
    <scope>NUCLEOTIDE SEQUENCE [LARGE SCALE GENOMIC DNA]</scope>
    <source>
        <strain evidence="4 5">SDUM040013</strain>
    </source>
</reference>
<comment type="caution">
    <text evidence="4">The sequence shown here is derived from an EMBL/GenBank/DDBJ whole genome shotgun (WGS) entry which is preliminary data.</text>
</comment>
<evidence type="ECO:0000313" key="5">
    <source>
        <dbReference type="Proteomes" id="UP001273505"/>
    </source>
</evidence>